<dbReference type="SUPFAM" id="SSF47384">
    <property type="entry name" value="Homodimeric domain of signal transducing histidine kinase"/>
    <property type="match status" value="1"/>
</dbReference>
<feature type="domain" description="Histidine kinase" evidence="9">
    <location>
        <begin position="235"/>
        <end position="448"/>
    </location>
</feature>
<dbReference type="SMART" id="SM00387">
    <property type="entry name" value="HATPase_c"/>
    <property type="match status" value="1"/>
</dbReference>
<name>A0ABZ0II32_9GAMM</name>
<feature type="modified residue" description="4-aspartylphosphate" evidence="7">
    <location>
        <position position="522"/>
    </location>
</feature>
<keyword evidence="3 7" id="KW-0597">Phosphoprotein</keyword>
<dbReference type="Pfam" id="PF00072">
    <property type="entry name" value="Response_reg"/>
    <property type="match status" value="1"/>
</dbReference>
<keyword evidence="8" id="KW-0812">Transmembrane</keyword>
<keyword evidence="11" id="KW-0547">Nucleotide-binding</keyword>
<keyword evidence="4" id="KW-0808">Transferase</keyword>
<organism evidence="11 12">
    <name type="scientific">Congregibacter brevis</name>
    <dbReference type="NCBI Taxonomy" id="3081201"/>
    <lineage>
        <taxon>Bacteria</taxon>
        <taxon>Pseudomonadati</taxon>
        <taxon>Pseudomonadota</taxon>
        <taxon>Gammaproteobacteria</taxon>
        <taxon>Cellvibrionales</taxon>
        <taxon>Halieaceae</taxon>
        <taxon>Congregibacter</taxon>
    </lineage>
</organism>
<dbReference type="Gene3D" id="1.10.287.130">
    <property type="match status" value="1"/>
</dbReference>
<dbReference type="PROSITE" id="PS50109">
    <property type="entry name" value="HIS_KIN"/>
    <property type="match status" value="1"/>
</dbReference>
<gene>
    <name evidence="11" type="ORF">R0137_05240</name>
</gene>
<dbReference type="RefSeq" id="WP_407329105.1">
    <property type="nucleotide sequence ID" value="NZ_CP136865.1"/>
</dbReference>
<feature type="transmembrane region" description="Helical" evidence="8">
    <location>
        <begin position="34"/>
        <end position="55"/>
    </location>
</feature>
<evidence type="ECO:0000259" key="9">
    <source>
        <dbReference type="PROSITE" id="PS50109"/>
    </source>
</evidence>
<feature type="transmembrane region" description="Helical" evidence="8">
    <location>
        <begin position="173"/>
        <end position="192"/>
    </location>
</feature>
<evidence type="ECO:0000313" key="12">
    <source>
        <dbReference type="Proteomes" id="UP001626549"/>
    </source>
</evidence>
<evidence type="ECO:0000256" key="7">
    <source>
        <dbReference type="PROSITE-ProRule" id="PRU00169"/>
    </source>
</evidence>
<keyword evidence="8" id="KW-1133">Transmembrane helix</keyword>
<dbReference type="InterPro" id="IPR005467">
    <property type="entry name" value="His_kinase_dom"/>
</dbReference>
<evidence type="ECO:0000256" key="6">
    <source>
        <dbReference type="ARBA" id="ARBA00023012"/>
    </source>
</evidence>
<dbReference type="Gene3D" id="3.40.50.2300">
    <property type="match status" value="1"/>
</dbReference>
<keyword evidence="12" id="KW-1185">Reference proteome</keyword>
<dbReference type="SMART" id="SM00388">
    <property type="entry name" value="HisKA"/>
    <property type="match status" value="1"/>
</dbReference>
<dbReference type="Proteomes" id="UP001626549">
    <property type="component" value="Chromosome"/>
</dbReference>
<dbReference type="PRINTS" id="PR00344">
    <property type="entry name" value="BCTRLSENSOR"/>
</dbReference>
<sequence length="594" mass="65235">MSENAEPKSLLTTARDDAVDKILVEQVKTLYDSIASLVLINSVVSVALVYAFWLVVPQSQLLIWLGLVFLMLGARVAVYRSFRRDFHEKNLSRYKMFLVLGSASAGVVWGIGGLIMFAPGQFEYQLLILLSLLAMAAGSAFSLSIYMPAYFAFVPTMLLPITVEMFWLGQSVYFALGMVTIVFSLAQTAFNLKINKSLTGAMALRFENLELIDELQTKHLEAEEANRAKSTFLAAASHDLRQPLYALTLFTSALKEEDNSQATNEIAGQIDRSVSALQSLFDALLDISKMDAGYSDLKKTTIPLAPVFENLAHEFDPIAREKGLDVQWPDATCCVLSERNLLEQVLRNYLSNAVRYTNQGGITVSCDIGPEEVKVSVKDTGLGIALESQGAIFNEFYQIDNPERDRKKGLGLGLSIVKRAGKLLGHEISVDSLPGEGSTFSIVLDRVYESSGEGSTTSEEQSVAEVLDQPLVIVIDDEESIREGLEYLLRSWGCEVISVADDADAIRQLDAFERIPNAIISDYRLRDQRTGVEAIESINAACGTKIPALIITGDTENDALMKNTSSDWGLLYKPVAPAKLRAFLRSSAARSDLS</sequence>
<dbReference type="InterPro" id="IPR036097">
    <property type="entry name" value="HisK_dim/P_sf"/>
</dbReference>
<dbReference type="SMART" id="SM00448">
    <property type="entry name" value="REC"/>
    <property type="match status" value="1"/>
</dbReference>
<dbReference type="PANTHER" id="PTHR43711:SF31">
    <property type="entry name" value="HISTIDINE KINASE"/>
    <property type="match status" value="1"/>
</dbReference>
<keyword evidence="6" id="KW-0902">Two-component regulatory system</keyword>
<feature type="transmembrane region" description="Helical" evidence="8">
    <location>
        <begin position="61"/>
        <end position="82"/>
    </location>
</feature>
<evidence type="ECO:0000256" key="4">
    <source>
        <dbReference type="ARBA" id="ARBA00022679"/>
    </source>
</evidence>
<dbReference type="InterPro" id="IPR003594">
    <property type="entry name" value="HATPase_dom"/>
</dbReference>
<dbReference type="CDD" id="cd00156">
    <property type="entry name" value="REC"/>
    <property type="match status" value="1"/>
</dbReference>
<dbReference type="SUPFAM" id="SSF52172">
    <property type="entry name" value="CheY-like"/>
    <property type="match status" value="1"/>
</dbReference>
<evidence type="ECO:0000256" key="2">
    <source>
        <dbReference type="ARBA" id="ARBA00012438"/>
    </source>
</evidence>
<evidence type="ECO:0000259" key="10">
    <source>
        <dbReference type="PROSITE" id="PS50110"/>
    </source>
</evidence>
<dbReference type="CDD" id="cd00082">
    <property type="entry name" value="HisKA"/>
    <property type="match status" value="1"/>
</dbReference>
<dbReference type="PANTHER" id="PTHR43711">
    <property type="entry name" value="TWO-COMPONENT HISTIDINE KINASE"/>
    <property type="match status" value="1"/>
</dbReference>
<proteinExistence type="predicted"/>
<evidence type="ECO:0000313" key="11">
    <source>
        <dbReference type="EMBL" id="WOJ97980.1"/>
    </source>
</evidence>
<dbReference type="InterPro" id="IPR003661">
    <property type="entry name" value="HisK_dim/P_dom"/>
</dbReference>
<dbReference type="GO" id="GO:0005524">
    <property type="term" value="F:ATP binding"/>
    <property type="evidence" value="ECO:0007669"/>
    <property type="project" value="UniProtKB-KW"/>
</dbReference>
<dbReference type="InterPro" id="IPR004358">
    <property type="entry name" value="Sig_transdc_His_kin-like_C"/>
</dbReference>
<evidence type="ECO:0000256" key="8">
    <source>
        <dbReference type="SAM" id="Phobius"/>
    </source>
</evidence>
<dbReference type="Pfam" id="PF02518">
    <property type="entry name" value="HATPase_c"/>
    <property type="match status" value="1"/>
</dbReference>
<dbReference type="EC" id="2.7.13.3" evidence="2"/>
<keyword evidence="5" id="KW-0418">Kinase</keyword>
<dbReference type="InterPro" id="IPR036890">
    <property type="entry name" value="HATPase_C_sf"/>
</dbReference>
<dbReference type="InterPro" id="IPR050736">
    <property type="entry name" value="Sensor_HK_Regulatory"/>
</dbReference>
<dbReference type="Pfam" id="PF00512">
    <property type="entry name" value="HisKA"/>
    <property type="match status" value="1"/>
</dbReference>
<protein>
    <recommendedName>
        <fullName evidence="2">histidine kinase</fullName>
        <ecNumber evidence="2">2.7.13.3</ecNumber>
    </recommendedName>
</protein>
<dbReference type="SUPFAM" id="SSF55874">
    <property type="entry name" value="ATPase domain of HSP90 chaperone/DNA topoisomerase II/histidine kinase"/>
    <property type="match status" value="1"/>
</dbReference>
<dbReference type="InterPro" id="IPR011006">
    <property type="entry name" value="CheY-like_superfamily"/>
</dbReference>
<dbReference type="PROSITE" id="PS50110">
    <property type="entry name" value="RESPONSE_REGULATORY"/>
    <property type="match status" value="1"/>
</dbReference>
<feature type="transmembrane region" description="Helical" evidence="8">
    <location>
        <begin position="124"/>
        <end position="143"/>
    </location>
</feature>
<reference evidence="11 12" key="1">
    <citation type="submission" date="2023-10" db="EMBL/GenBank/DDBJ databases">
        <title>Two novel species belonging to the OM43/NOR5 clade.</title>
        <authorList>
            <person name="Park M."/>
        </authorList>
    </citation>
    <scope>NUCLEOTIDE SEQUENCE [LARGE SCALE GENOMIC DNA]</scope>
    <source>
        <strain evidence="11 12">IMCC45268</strain>
    </source>
</reference>
<evidence type="ECO:0000256" key="1">
    <source>
        <dbReference type="ARBA" id="ARBA00000085"/>
    </source>
</evidence>
<dbReference type="Gene3D" id="3.30.565.10">
    <property type="entry name" value="Histidine kinase-like ATPase, C-terminal domain"/>
    <property type="match status" value="1"/>
</dbReference>
<evidence type="ECO:0000256" key="5">
    <source>
        <dbReference type="ARBA" id="ARBA00022777"/>
    </source>
</evidence>
<dbReference type="EMBL" id="CP136865">
    <property type="protein sequence ID" value="WOJ97980.1"/>
    <property type="molecule type" value="Genomic_DNA"/>
</dbReference>
<feature type="transmembrane region" description="Helical" evidence="8">
    <location>
        <begin position="94"/>
        <end position="118"/>
    </location>
</feature>
<comment type="catalytic activity">
    <reaction evidence="1">
        <text>ATP + protein L-histidine = ADP + protein N-phospho-L-histidine.</text>
        <dbReference type="EC" id="2.7.13.3"/>
    </reaction>
</comment>
<accession>A0ABZ0II32</accession>
<keyword evidence="8" id="KW-0472">Membrane</keyword>
<keyword evidence="11" id="KW-0067">ATP-binding</keyword>
<evidence type="ECO:0000256" key="3">
    <source>
        <dbReference type="ARBA" id="ARBA00022553"/>
    </source>
</evidence>
<dbReference type="InterPro" id="IPR001789">
    <property type="entry name" value="Sig_transdc_resp-reg_receiver"/>
</dbReference>
<feature type="domain" description="Response regulatory" evidence="10">
    <location>
        <begin position="471"/>
        <end position="588"/>
    </location>
</feature>